<evidence type="ECO:0000256" key="5">
    <source>
        <dbReference type="ARBA" id="ARBA00023136"/>
    </source>
</evidence>
<comment type="similarity">
    <text evidence="2">Belongs to the GtrA family.</text>
</comment>
<dbReference type="PANTHER" id="PTHR38459">
    <property type="entry name" value="PROPHAGE BACTOPRENOL-LINKED GLUCOSE TRANSLOCASE HOMOLOG"/>
    <property type="match status" value="1"/>
</dbReference>
<feature type="transmembrane region" description="Helical" evidence="6">
    <location>
        <begin position="52"/>
        <end position="70"/>
    </location>
</feature>
<feature type="transmembrane region" description="Helical" evidence="6">
    <location>
        <begin position="115"/>
        <end position="137"/>
    </location>
</feature>
<feature type="domain" description="GtrA/DPMS transmembrane" evidence="7">
    <location>
        <begin position="27"/>
        <end position="136"/>
    </location>
</feature>
<dbReference type="PANTHER" id="PTHR38459:SF1">
    <property type="entry name" value="PROPHAGE BACTOPRENOL-LINKED GLUCOSE TRANSLOCASE HOMOLOG"/>
    <property type="match status" value="1"/>
</dbReference>
<evidence type="ECO:0000256" key="1">
    <source>
        <dbReference type="ARBA" id="ARBA00004141"/>
    </source>
</evidence>
<sequence>MPMRPGDSSQAREFVDRHRPLLAVALRFLLGGALNTGTTLLLYWSLLYFIKYQWAYLISYCAGILLSYFLNTRYVFRTQHTWLRFAIFPLIYVVVYALGALTLKFCVDHLRVPATLGPLLSIAVTLPVSFVLTRILLRSDSSAHSQSKTSA</sequence>
<keyword evidence="3 6" id="KW-0812">Transmembrane</keyword>
<dbReference type="InterPro" id="IPR051401">
    <property type="entry name" value="GtrA_CellWall_Glycosyl"/>
</dbReference>
<keyword evidence="5 6" id="KW-0472">Membrane</keyword>
<dbReference type="KEGG" id="xcb:XC_3620"/>
<name>A0A0H2XB88_XANC8</name>
<reference evidence="8 9" key="1">
    <citation type="journal article" date="2005" name="Genome Res.">
        <title>Comparative and functional genomic analyses of the pathogenicity of phytopathogen Xanthomonas campestris pv. campestris.</title>
        <authorList>
            <person name="Qian W."/>
            <person name="Jia Y."/>
            <person name="Ren S.X."/>
            <person name="He Y.Q."/>
            <person name="Feng J.X."/>
            <person name="Lu L.F."/>
            <person name="Sun Q."/>
            <person name="Ying G."/>
            <person name="Tang D.J."/>
            <person name="Tang H."/>
            <person name="Wu W."/>
            <person name="Hao P."/>
            <person name="Wang L."/>
            <person name="Jiang B.L."/>
            <person name="Zeng S."/>
            <person name="Gu W.Y."/>
            <person name="Lu G."/>
            <person name="Rong L."/>
            <person name="Tian Y."/>
            <person name="Yao Z."/>
            <person name="Fu G."/>
            <person name="Chen B."/>
            <person name="Fang R."/>
            <person name="Qiang B."/>
            <person name="Chen Z."/>
            <person name="Zhao G.P."/>
            <person name="Tang J.L."/>
            <person name="He C."/>
        </authorList>
    </citation>
    <scope>NUCLEOTIDE SEQUENCE [LARGE SCALE GENOMIC DNA]</scope>
    <source>
        <strain evidence="8 9">8004</strain>
    </source>
</reference>
<evidence type="ECO:0000313" key="8">
    <source>
        <dbReference type="EMBL" id="AAY50662.1"/>
    </source>
</evidence>
<proteinExistence type="inferred from homology"/>
<gene>
    <name evidence="8" type="ordered locus">XC_3620</name>
</gene>
<dbReference type="HOGENOM" id="CLU_083873_5_2_6"/>
<dbReference type="GO" id="GO:0005886">
    <property type="term" value="C:plasma membrane"/>
    <property type="evidence" value="ECO:0007669"/>
    <property type="project" value="TreeGrafter"/>
</dbReference>
<dbReference type="GO" id="GO:0000271">
    <property type="term" value="P:polysaccharide biosynthetic process"/>
    <property type="evidence" value="ECO:0007669"/>
    <property type="project" value="InterPro"/>
</dbReference>
<dbReference type="Proteomes" id="UP000000420">
    <property type="component" value="Chromosome"/>
</dbReference>
<feature type="transmembrane region" description="Helical" evidence="6">
    <location>
        <begin position="82"/>
        <end position="103"/>
    </location>
</feature>
<keyword evidence="4 6" id="KW-1133">Transmembrane helix</keyword>
<evidence type="ECO:0000256" key="6">
    <source>
        <dbReference type="SAM" id="Phobius"/>
    </source>
</evidence>
<evidence type="ECO:0000256" key="3">
    <source>
        <dbReference type="ARBA" id="ARBA00022692"/>
    </source>
</evidence>
<dbReference type="InterPro" id="IPR007267">
    <property type="entry name" value="GtrA_DPMS_TM"/>
</dbReference>
<dbReference type="EMBL" id="CP000050">
    <property type="protein sequence ID" value="AAY50662.1"/>
    <property type="molecule type" value="Genomic_DNA"/>
</dbReference>
<accession>A0A0H2XB88</accession>
<comment type="subcellular location">
    <subcellularLocation>
        <location evidence="1">Membrane</location>
        <topology evidence="1">Multi-pass membrane protein</topology>
    </subcellularLocation>
</comment>
<evidence type="ECO:0000256" key="2">
    <source>
        <dbReference type="ARBA" id="ARBA00009399"/>
    </source>
</evidence>
<dbReference type="AlphaFoldDB" id="A0A0H2XB88"/>
<dbReference type="Pfam" id="PF04138">
    <property type="entry name" value="GtrA_DPMS_TM"/>
    <property type="match status" value="1"/>
</dbReference>
<evidence type="ECO:0000256" key="4">
    <source>
        <dbReference type="ARBA" id="ARBA00022989"/>
    </source>
</evidence>
<evidence type="ECO:0000259" key="7">
    <source>
        <dbReference type="Pfam" id="PF04138"/>
    </source>
</evidence>
<organism evidence="8 9">
    <name type="scientific">Xanthomonas campestris pv. campestris (strain 8004)</name>
    <dbReference type="NCBI Taxonomy" id="314565"/>
    <lineage>
        <taxon>Bacteria</taxon>
        <taxon>Pseudomonadati</taxon>
        <taxon>Pseudomonadota</taxon>
        <taxon>Gammaproteobacteria</taxon>
        <taxon>Lysobacterales</taxon>
        <taxon>Lysobacteraceae</taxon>
        <taxon>Xanthomonas</taxon>
    </lineage>
</organism>
<feature type="transmembrane region" description="Helical" evidence="6">
    <location>
        <begin position="21"/>
        <end position="46"/>
    </location>
</feature>
<evidence type="ECO:0000313" key="9">
    <source>
        <dbReference type="Proteomes" id="UP000000420"/>
    </source>
</evidence>
<protein>
    <submittedName>
        <fullName evidence="8">Sugar translocase</fullName>
    </submittedName>
</protein>